<accession>A0A7V8RA86</accession>
<name>A0A7V8RA86_9SPHN</name>
<dbReference type="AlphaFoldDB" id="A0A7V8RA86"/>
<evidence type="ECO:0000313" key="3">
    <source>
        <dbReference type="Proteomes" id="UP000589292"/>
    </source>
</evidence>
<keyword evidence="1" id="KW-0812">Transmembrane</keyword>
<keyword evidence="1" id="KW-0472">Membrane</keyword>
<evidence type="ECO:0000256" key="1">
    <source>
        <dbReference type="SAM" id="Phobius"/>
    </source>
</evidence>
<organism evidence="2 3">
    <name type="scientific">Sphingomonas ursincola</name>
    <dbReference type="NCBI Taxonomy" id="56361"/>
    <lineage>
        <taxon>Bacteria</taxon>
        <taxon>Pseudomonadati</taxon>
        <taxon>Pseudomonadota</taxon>
        <taxon>Alphaproteobacteria</taxon>
        <taxon>Sphingomonadales</taxon>
        <taxon>Sphingomonadaceae</taxon>
        <taxon>Sphingomonas</taxon>
    </lineage>
</organism>
<comment type="caution">
    <text evidence="2">The sequence shown here is derived from an EMBL/GenBank/DDBJ whole genome shotgun (WGS) entry which is preliminary data.</text>
</comment>
<feature type="transmembrane region" description="Helical" evidence="1">
    <location>
        <begin position="54"/>
        <end position="71"/>
    </location>
</feature>
<feature type="transmembrane region" description="Helical" evidence="1">
    <location>
        <begin position="91"/>
        <end position="112"/>
    </location>
</feature>
<dbReference type="Proteomes" id="UP000589292">
    <property type="component" value="Unassembled WGS sequence"/>
</dbReference>
<gene>
    <name evidence="2" type="ORF">FG486_00235</name>
</gene>
<dbReference type="EMBL" id="VDES01000001">
    <property type="protein sequence ID" value="MBA1372754.1"/>
    <property type="molecule type" value="Genomic_DNA"/>
</dbReference>
<proteinExistence type="predicted"/>
<reference evidence="2 3" key="1">
    <citation type="journal article" date="1994" name="Int. J. Syst. Bacteriol.">
        <title>Phylogenetic positions of novel aerobic, bacteriochlorophyll a-containing bacteria and description of Roseococcus thiosulfatophilus gen. nov., sp. nov., Erythromicrobium ramosum gen. nov., sp. nov., and Erythrobacter litoralis sp. nov.</title>
        <authorList>
            <person name="Yurkov V."/>
            <person name="Stackebrandt E."/>
            <person name="Holmes A."/>
            <person name="Fuerst J.A."/>
            <person name="Hugenholtz P."/>
            <person name="Golecki J."/>
            <person name="Gad'on N."/>
            <person name="Gorlenko V.M."/>
            <person name="Kompantseva E.I."/>
            <person name="Drews G."/>
        </authorList>
    </citation>
    <scope>NUCLEOTIDE SEQUENCE [LARGE SCALE GENOMIC DNA]</scope>
    <source>
        <strain evidence="2 3">KR-99</strain>
    </source>
</reference>
<protein>
    <submittedName>
        <fullName evidence="2">Uncharacterized protein</fullName>
    </submittedName>
</protein>
<keyword evidence="3" id="KW-1185">Reference proteome</keyword>
<evidence type="ECO:0000313" key="2">
    <source>
        <dbReference type="EMBL" id="MBA1372754.1"/>
    </source>
</evidence>
<dbReference type="RefSeq" id="WP_066280582.1">
    <property type="nucleotide sequence ID" value="NZ_BAAAGB010000002.1"/>
</dbReference>
<feature type="transmembrane region" description="Helical" evidence="1">
    <location>
        <begin position="24"/>
        <end position="42"/>
    </location>
</feature>
<keyword evidence="1" id="KW-1133">Transmembrane helix</keyword>
<sequence length="116" mass="12471">MSDDSPTEGVRPSEGDPELLLYDFLKYLATLALLILGAVLSLSGSDSSLSRRNLAIVIFIVATAALIAIVAADRVVVLRMKGKPVDRTVSWSRGACMWLLTLGTGAFLSNWVNAFE</sequence>